<dbReference type="SMART" id="SM00028">
    <property type="entry name" value="TPR"/>
    <property type="match status" value="3"/>
</dbReference>
<keyword evidence="1" id="KW-0802">TPR repeat</keyword>
<dbReference type="EMBL" id="CP063849">
    <property type="protein sequence ID" value="QOY89112.1"/>
    <property type="molecule type" value="Genomic_DNA"/>
</dbReference>
<name>A0A7S7NSS0_PALFE</name>
<keyword evidence="3" id="KW-1185">Reference proteome</keyword>
<dbReference type="AlphaFoldDB" id="A0A7S7NSS0"/>
<evidence type="ECO:0000256" key="1">
    <source>
        <dbReference type="PROSITE-ProRule" id="PRU00339"/>
    </source>
</evidence>
<feature type="repeat" description="TPR" evidence="1">
    <location>
        <begin position="495"/>
        <end position="528"/>
    </location>
</feature>
<accession>A0A7S7NSS0</accession>
<proteinExistence type="predicted"/>
<dbReference type="SUPFAM" id="SSF48452">
    <property type="entry name" value="TPR-like"/>
    <property type="match status" value="2"/>
</dbReference>
<dbReference type="Proteomes" id="UP000593892">
    <property type="component" value="Chromosome"/>
</dbReference>
<gene>
    <name evidence="2" type="ORF">IRI77_03895</name>
</gene>
<dbReference type="PROSITE" id="PS50005">
    <property type="entry name" value="TPR"/>
    <property type="match status" value="1"/>
</dbReference>
<dbReference type="InterPro" id="IPR011990">
    <property type="entry name" value="TPR-like_helical_dom_sf"/>
</dbReference>
<evidence type="ECO:0000313" key="2">
    <source>
        <dbReference type="EMBL" id="QOY89112.1"/>
    </source>
</evidence>
<dbReference type="InterPro" id="IPR019734">
    <property type="entry name" value="TPR_rpt"/>
</dbReference>
<evidence type="ECO:0000313" key="3">
    <source>
        <dbReference type="Proteomes" id="UP000593892"/>
    </source>
</evidence>
<protein>
    <submittedName>
        <fullName evidence="2">Tetratricopeptide repeat protein</fullName>
    </submittedName>
</protein>
<dbReference type="Gene3D" id="1.25.40.10">
    <property type="entry name" value="Tetratricopeptide repeat domain"/>
    <property type="match status" value="2"/>
</dbReference>
<reference evidence="2" key="1">
    <citation type="submission" date="2020-10" db="EMBL/GenBank/DDBJ databases">
        <title>Complete genome sequence of Paludibaculum fermentans P105T, a facultatively anaerobic acidobacterium capable of dissimilatory Fe(III) reduction.</title>
        <authorList>
            <person name="Dedysh S.N."/>
            <person name="Beletsky A.V."/>
            <person name="Kulichevskaya I.S."/>
            <person name="Mardanov A.V."/>
            <person name="Ravin N.V."/>
        </authorList>
    </citation>
    <scope>NUCLEOTIDE SEQUENCE [LARGE SCALE GENOMIC DNA]</scope>
    <source>
        <strain evidence="2">P105</strain>
    </source>
</reference>
<dbReference type="KEGG" id="pfer:IRI77_03895"/>
<organism evidence="2 3">
    <name type="scientific">Paludibaculum fermentans</name>
    <dbReference type="NCBI Taxonomy" id="1473598"/>
    <lineage>
        <taxon>Bacteria</taxon>
        <taxon>Pseudomonadati</taxon>
        <taxon>Acidobacteriota</taxon>
        <taxon>Terriglobia</taxon>
        <taxon>Bryobacterales</taxon>
        <taxon>Bryobacteraceae</taxon>
        <taxon>Paludibaculum</taxon>
    </lineage>
</organism>
<sequence length="625" mass="67762">MPPGLPGYLDELLRTPRFAGAERISRFLRFVVAKTLAGEAAEIKETLIATEVYGRKPDYDPRADSIVRVEASRLRAKLKDYYEHEGAADAIRIDLPKGSYVPVFLEVAPQTPGSPEPVDVPLPTHARPRWRWWWAAGGAALFAALGIALALHPPSAQPAALPSITILPFDNLTGRAELTALSVGLADEVAAGLGRAGNLRVAGRQSGIGNAATRRPLSSSDQEGFLLEGSIREDSQQVRIVADLVSRADGYQVWSRSMDANQSRSLEQQTHLAQEIAKEVDAVITDLHHERASEWSASQHQAYQLYTRARQQMGDSDVLLTHGADMLEPPSLAALTSVTALFNQALALNPKLAQAHAGLAWVYLSASEADPELIRKAREAAQRALALDANAAEAYAVLGYDQYLHGWDFVQAEENMGKALSLQFRAPMWLRLYSEISGIRGNLAAAARKLDEGAAALPGSLSIKLARGIVAYQSLDSQTALSIASDLLARKPGYSMAFWLRGLALEQVGRHAQALAAFDECLKSSPGDPRCTPARAHSLARLGRRAEAVHVMEAIQLRTSPLARSPYSVALIQTGLNNYPAALTALESAYALHDHSLPFAGLDPRLSVLADQPRFQAILHKLRVR</sequence>
<dbReference type="RefSeq" id="WP_194450774.1">
    <property type="nucleotide sequence ID" value="NZ_CP063849.1"/>
</dbReference>